<dbReference type="AlphaFoldDB" id="A0A9D4FND0"/>
<reference evidence="2" key="1">
    <citation type="journal article" date="2019" name="bioRxiv">
        <title>The Genome of the Zebra Mussel, Dreissena polymorpha: A Resource for Invasive Species Research.</title>
        <authorList>
            <person name="McCartney M.A."/>
            <person name="Auch B."/>
            <person name="Kono T."/>
            <person name="Mallez S."/>
            <person name="Zhang Y."/>
            <person name="Obille A."/>
            <person name="Becker A."/>
            <person name="Abrahante J.E."/>
            <person name="Garbe J."/>
            <person name="Badalamenti J.P."/>
            <person name="Herman A."/>
            <person name="Mangelson H."/>
            <person name="Liachko I."/>
            <person name="Sullivan S."/>
            <person name="Sone E.D."/>
            <person name="Koren S."/>
            <person name="Silverstein K.A.T."/>
            <person name="Beckman K.B."/>
            <person name="Gohl D.M."/>
        </authorList>
    </citation>
    <scope>NUCLEOTIDE SEQUENCE</scope>
    <source>
        <strain evidence="2">Duluth1</strain>
        <tissue evidence="2">Whole animal</tissue>
    </source>
</reference>
<gene>
    <name evidence="2" type="ORF">DPMN_155694</name>
</gene>
<feature type="compositionally biased region" description="Low complexity" evidence="1">
    <location>
        <begin position="94"/>
        <end position="105"/>
    </location>
</feature>
<dbReference type="Proteomes" id="UP000828390">
    <property type="component" value="Unassembled WGS sequence"/>
</dbReference>
<proteinExistence type="predicted"/>
<reference evidence="2" key="2">
    <citation type="submission" date="2020-11" db="EMBL/GenBank/DDBJ databases">
        <authorList>
            <person name="McCartney M.A."/>
            <person name="Auch B."/>
            <person name="Kono T."/>
            <person name="Mallez S."/>
            <person name="Becker A."/>
            <person name="Gohl D.M."/>
            <person name="Silverstein K.A.T."/>
            <person name="Koren S."/>
            <person name="Bechman K.B."/>
            <person name="Herman A."/>
            <person name="Abrahante J.E."/>
            <person name="Garbe J."/>
        </authorList>
    </citation>
    <scope>NUCLEOTIDE SEQUENCE</scope>
    <source>
        <strain evidence="2">Duluth1</strain>
        <tissue evidence="2">Whole animal</tissue>
    </source>
</reference>
<organism evidence="2 3">
    <name type="scientific">Dreissena polymorpha</name>
    <name type="common">Zebra mussel</name>
    <name type="synonym">Mytilus polymorpha</name>
    <dbReference type="NCBI Taxonomy" id="45954"/>
    <lineage>
        <taxon>Eukaryota</taxon>
        <taxon>Metazoa</taxon>
        <taxon>Spiralia</taxon>
        <taxon>Lophotrochozoa</taxon>
        <taxon>Mollusca</taxon>
        <taxon>Bivalvia</taxon>
        <taxon>Autobranchia</taxon>
        <taxon>Heteroconchia</taxon>
        <taxon>Euheterodonta</taxon>
        <taxon>Imparidentia</taxon>
        <taxon>Neoheterodontei</taxon>
        <taxon>Myida</taxon>
        <taxon>Dreissenoidea</taxon>
        <taxon>Dreissenidae</taxon>
        <taxon>Dreissena</taxon>
    </lineage>
</organism>
<sequence>MSADRIQYHVSNFVKCLVLTRLYYSHIKKNARPPGSHEHVKAACGIKGNCNTSQWAQFAQLVEQLGSRLGFRMRSRIGVQVGVQGSASRHVTASSRHLGSRLGSRQASSRHADGVHVGSRLGSRVQLAGMHVKASSRHVTGACIGVQVGSRVQLAASRHIFRAYISVGSRVQLAASRHLAGMQLDSRDSASGHQASSGHMSRQAGTPFIRAYQRPLGLQPVTGLDISSLPVDTLITEVHC</sequence>
<evidence type="ECO:0000313" key="3">
    <source>
        <dbReference type="Proteomes" id="UP000828390"/>
    </source>
</evidence>
<name>A0A9D4FND0_DREPO</name>
<evidence type="ECO:0000313" key="2">
    <source>
        <dbReference type="EMBL" id="KAH3802028.1"/>
    </source>
</evidence>
<accession>A0A9D4FND0</accession>
<protein>
    <submittedName>
        <fullName evidence="2">Uncharacterized protein</fullName>
    </submittedName>
</protein>
<dbReference type="EMBL" id="JAIWYP010000007">
    <property type="protein sequence ID" value="KAH3802028.1"/>
    <property type="molecule type" value="Genomic_DNA"/>
</dbReference>
<keyword evidence="3" id="KW-1185">Reference proteome</keyword>
<evidence type="ECO:0000256" key="1">
    <source>
        <dbReference type="SAM" id="MobiDB-lite"/>
    </source>
</evidence>
<comment type="caution">
    <text evidence="2">The sequence shown here is derived from an EMBL/GenBank/DDBJ whole genome shotgun (WGS) entry which is preliminary data.</text>
</comment>
<feature type="region of interest" description="Disordered" evidence="1">
    <location>
        <begin position="88"/>
        <end position="115"/>
    </location>
</feature>